<reference evidence="10 11" key="1">
    <citation type="submission" date="2022-12" db="EMBL/GenBank/DDBJ databases">
        <title>Chromosome-scale assembly of the Ensete ventricosum genome.</title>
        <authorList>
            <person name="Dussert Y."/>
            <person name="Stocks J."/>
            <person name="Wendawek A."/>
            <person name="Woldeyes F."/>
            <person name="Nichols R.A."/>
            <person name="Borrell J.S."/>
        </authorList>
    </citation>
    <scope>NUCLEOTIDE SEQUENCE [LARGE SCALE GENOMIC DNA]</scope>
    <source>
        <strain evidence="11">cv. Maze</strain>
        <tissue evidence="10">Seeds</tissue>
    </source>
</reference>
<dbReference type="Gene3D" id="1.10.10.60">
    <property type="entry name" value="Homeodomain-like"/>
    <property type="match status" value="2"/>
</dbReference>
<proteinExistence type="predicted"/>
<accession>A0AAV8RJ81</accession>
<evidence type="ECO:0000256" key="6">
    <source>
        <dbReference type="ARBA" id="ARBA00023242"/>
    </source>
</evidence>
<evidence type="ECO:0000259" key="8">
    <source>
        <dbReference type="PROSITE" id="PS50090"/>
    </source>
</evidence>
<keyword evidence="6" id="KW-0539">Nucleus</keyword>
<dbReference type="Proteomes" id="UP001222027">
    <property type="component" value="Unassembled WGS sequence"/>
</dbReference>
<dbReference type="PROSITE" id="PS51294">
    <property type="entry name" value="HTH_MYB"/>
    <property type="match status" value="2"/>
</dbReference>
<dbReference type="GO" id="GO:0000981">
    <property type="term" value="F:DNA-binding transcription factor activity, RNA polymerase II-specific"/>
    <property type="evidence" value="ECO:0007669"/>
    <property type="project" value="TreeGrafter"/>
</dbReference>
<evidence type="ECO:0000313" key="11">
    <source>
        <dbReference type="Proteomes" id="UP001222027"/>
    </source>
</evidence>
<feature type="domain" description="HTH myb-type" evidence="9">
    <location>
        <begin position="101"/>
        <end position="155"/>
    </location>
</feature>
<evidence type="ECO:0000256" key="5">
    <source>
        <dbReference type="ARBA" id="ARBA00023163"/>
    </source>
</evidence>
<dbReference type="PANTHER" id="PTHR45614">
    <property type="entry name" value="MYB PROTEIN-RELATED"/>
    <property type="match status" value="1"/>
</dbReference>
<evidence type="ECO:0000259" key="9">
    <source>
        <dbReference type="PROSITE" id="PS51294"/>
    </source>
</evidence>
<dbReference type="EMBL" id="JAQQAF010000001">
    <property type="protein sequence ID" value="KAJ8510079.1"/>
    <property type="molecule type" value="Genomic_DNA"/>
</dbReference>
<evidence type="ECO:0000313" key="10">
    <source>
        <dbReference type="EMBL" id="KAJ8510079.1"/>
    </source>
</evidence>
<dbReference type="GO" id="GO:0005634">
    <property type="term" value="C:nucleus"/>
    <property type="evidence" value="ECO:0007669"/>
    <property type="project" value="UniProtKB-SubCell"/>
</dbReference>
<dbReference type="Pfam" id="PF13921">
    <property type="entry name" value="Myb_DNA-bind_6"/>
    <property type="match status" value="1"/>
</dbReference>
<comment type="caution">
    <text evidence="10">The sequence shown here is derived from an EMBL/GenBank/DDBJ whole genome shotgun (WGS) entry which is preliminary data.</text>
</comment>
<comment type="subcellular location">
    <subcellularLocation>
        <location evidence="1">Nucleus</location>
    </subcellularLocation>
</comment>
<evidence type="ECO:0000256" key="4">
    <source>
        <dbReference type="ARBA" id="ARBA00023125"/>
    </source>
</evidence>
<feature type="domain" description="HTH myb-type" evidence="9">
    <location>
        <begin position="49"/>
        <end position="100"/>
    </location>
</feature>
<dbReference type="InterPro" id="IPR009057">
    <property type="entry name" value="Homeodomain-like_sf"/>
</dbReference>
<gene>
    <name evidence="10" type="ORF">OPV22_000513</name>
</gene>
<keyword evidence="5" id="KW-0804">Transcription</keyword>
<organism evidence="10 11">
    <name type="scientific">Ensete ventricosum</name>
    <name type="common">Abyssinian banana</name>
    <name type="synonym">Musa ensete</name>
    <dbReference type="NCBI Taxonomy" id="4639"/>
    <lineage>
        <taxon>Eukaryota</taxon>
        <taxon>Viridiplantae</taxon>
        <taxon>Streptophyta</taxon>
        <taxon>Embryophyta</taxon>
        <taxon>Tracheophyta</taxon>
        <taxon>Spermatophyta</taxon>
        <taxon>Magnoliopsida</taxon>
        <taxon>Liliopsida</taxon>
        <taxon>Zingiberales</taxon>
        <taxon>Musaceae</taxon>
        <taxon>Ensete</taxon>
    </lineage>
</organism>
<evidence type="ECO:0000256" key="2">
    <source>
        <dbReference type="ARBA" id="ARBA00022737"/>
    </source>
</evidence>
<evidence type="ECO:0000256" key="7">
    <source>
        <dbReference type="SAM" id="MobiDB-lite"/>
    </source>
</evidence>
<dbReference type="AlphaFoldDB" id="A0AAV8RJ81"/>
<dbReference type="InterPro" id="IPR050560">
    <property type="entry name" value="MYB_TF"/>
</dbReference>
<evidence type="ECO:0000256" key="1">
    <source>
        <dbReference type="ARBA" id="ARBA00004123"/>
    </source>
</evidence>
<dbReference type="SUPFAM" id="SSF46689">
    <property type="entry name" value="Homeodomain-like"/>
    <property type="match status" value="1"/>
</dbReference>
<keyword evidence="4" id="KW-0238">DNA-binding</keyword>
<dbReference type="InterPro" id="IPR017930">
    <property type="entry name" value="Myb_dom"/>
</dbReference>
<dbReference type="InterPro" id="IPR001005">
    <property type="entry name" value="SANT/Myb"/>
</dbReference>
<feature type="compositionally biased region" description="Basic and acidic residues" evidence="7">
    <location>
        <begin position="15"/>
        <end position="31"/>
    </location>
</feature>
<feature type="domain" description="Myb-like" evidence="8">
    <location>
        <begin position="101"/>
        <end position="151"/>
    </location>
</feature>
<sequence length="270" mass="30023">MLFMGSLSMNPSSGVDRRSPHEVDGDGHAEATAEGNASGEMANEGGGQSRFCARSHWRPEEDCKLRELVALHGPQNWKLIAAKLHGRSGKSCRLRWFNQLDPRINRRAFSEEEEERLMAAHRLYGNKWAMIARFFPGRTDNAVKNHWHVLMARKHREQSSACRKRRLKRMEEATLMNTSGEEGSYGFLLVAGSNVPGVTGFCSNNRVLWGGPADDSSRFHSSPVLMTATSYHSDISRVSSTESPFTESTSVSPPFIDFLGVGATCHDPLD</sequence>
<feature type="domain" description="Myb-like" evidence="8">
    <location>
        <begin position="54"/>
        <end position="100"/>
    </location>
</feature>
<keyword evidence="11" id="KW-1185">Reference proteome</keyword>
<dbReference type="GO" id="GO:0000978">
    <property type="term" value="F:RNA polymerase II cis-regulatory region sequence-specific DNA binding"/>
    <property type="evidence" value="ECO:0007669"/>
    <property type="project" value="TreeGrafter"/>
</dbReference>
<protein>
    <submittedName>
        <fullName evidence="10">Uncharacterized protein</fullName>
    </submittedName>
</protein>
<name>A0AAV8RJ81_ENSVE</name>
<dbReference type="PANTHER" id="PTHR45614:SF175">
    <property type="entry name" value="TRANSCRIPTION FACTOR MYB105-RELATED"/>
    <property type="match status" value="1"/>
</dbReference>
<dbReference type="PROSITE" id="PS50090">
    <property type="entry name" value="MYB_LIKE"/>
    <property type="match status" value="2"/>
</dbReference>
<keyword evidence="3" id="KW-0805">Transcription regulation</keyword>
<dbReference type="FunFam" id="1.10.10.60:FF:000060">
    <property type="entry name" value="MYB transcription factor"/>
    <property type="match status" value="1"/>
</dbReference>
<feature type="region of interest" description="Disordered" evidence="7">
    <location>
        <begin position="1"/>
        <end position="48"/>
    </location>
</feature>
<keyword evidence="2" id="KW-0677">Repeat</keyword>
<dbReference type="CDD" id="cd00167">
    <property type="entry name" value="SANT"/>
    <property type="match status" value="2"/>
</dbReference>
<dbReference type="SMART" id="SM00717">
    <property type="entry name" value="SANT"/>
    <property type="match status" value="2"/>
</dbReference>
<evidence type="ECO:0000256" key="3">
    <source>
        <dbReference type="ARBA" id="ARBA00023015"/>
    </source>
</evidence>